<evidence type="ECO:0000313" key="4">
    <source>
        <dbReference type="Proteomes" id="UP000234790"/>
    </source>
</evidence>
<dbReference type="OrthoDB" id="9787486at2"/>
<dbReference type="KEGG" id="smoo:SMONO_v1c04350"/>
<dbReference type="InterPro" id="IPR051122">
    <property type="entry name" value="SDR_DHRS6-like"/>
</dbReference>
<dbReference type="Gene3D" id="3.40.50.720">
    <property type="entry name" value="NAD(P)-binding Rossmann-like Domain"/>
    <property type="match status" value="1"/>
</dbReference>
<dbReference type="RefSeq" id="WP_101780741.1">
    <property type="nucleotide sequence ID" value="NZ_CP025543.1"/>
</dbReference>
<dbReference type="CDD" id="cd11731">
    <property type="entry name" value="Lin1944_like_SDR_c"/>
    <property type="match status" value="1"/>
</dbReference>
<proteinExistence type="inferred from homology"/>
<keyword evidence="2" id="KW-0560">Oxidoreductase</keyword>
<dbReference type="SUPFAM" id="SSF51735">
    <property type="entry name" value="NAD(P)-binding Rossmann-fold domains"/>
    <property type="match status" value="1"/>
</dbReference>
<sequence>MKILLVGASGTLGSAIQNELKLKEDSYEVITAGRNSGDLRVDMSSIDSIKEMFEKLGSVDHVISAAGSAAMKPIEDLTNEDVLYSVQNKLLGQLNLVLIGQNYLNEKGSFTLTTGVIKDQPIKMGSMLSMTNGAVASFVKGAAIDFKKDIRINCVSPSVFDESMKDYGEYFIGVKPVPVKNAAKCFIESIEGDFNGHEFIVY</sequence>
<dbReference type="EMBL" id="CP025543">
    <property type="protein sequence ID" value="AUM62684.1"/>
    <property type="molecule type" value="Genomic_DNA"/>
</dbReference>
<accession>A0A2K9LY76</accession>
<keyword evidence="4" id="KW-1185">Reference proteome</keyword>
<dbReference type="PANTHER" id="PTHR43477:SF1">
    <property type="entry name" value="DIHYDROANTICAPSIN 7-DEHYDROGENASE"/>
    <property type="match status" value="1"/>
</dbReference>
<dbReference type="NCBIfam" id="NF005754">
    <property type="entry name" value="PRK07578.1"/>
    <property type="match status" value="1"/>
</dbReference>
<reference evidence="3 4" key="1">
    <citation type="submission" date="2017-12" db="EMBL/GenBank/DDBJ databases">
        <title>Complete genome sequence of Spiroplasma monobiae MQ-1 (ATCC 33825).</title>
        <authorList>
            <person name="Tsai Y.-M."/>
            <person name="Lo W.-S."/>
            <person name="Wu P.-S."/>
            <person name="Cho S.-T."/>
            <person name="Kuo C.-H."/>
        </authorList>
    </citation>
    <scope>NUCLEOTIDE SEQUENCE [LARGE SCALE GENOMIC DNA]</scope>
    <source>
        <strain evidence="3 4">MQ-1</strain>
    </source>
</reference>
<dbReference type="Pfam" id="PF13561">
    <property type="entry name" value="adh_short_C2"/>
    <property type="match status" value="1"/>
</dbReference>
<dbReference type="Proteomes" id="UP000234790">
    <property type="component" value="Chromosome"/>
</dbReference>
<evidence type="ECO:0000313" key="3">
    <source>
        <dbReference type="EMBL" id="AUM62684.1"/>
    </source>
</evidence>
<gene>
    <name evidence="3" type="ORF">SMONO_v1c04350</name>
</gene>
<evidence type="ECO:0000256" key="1">
    <source>
        <dbReference type="ARBA" id="ARBA00006484"/>
    </source>
</evidence>
<dbReference type="PANTHER" id="PTHR43477">
    <property type="entry name" value="DIHYDROANTICAPSIN 7-DEHYDROGENASE"/>
    <property type="match status" value="1"/>
</dbReference>
<protein>
    <submittedName>
        <fullName evidence="3">Short chain dehydrogenase</fullName>
    </submittedName>
</protein>
<dbReference type="InterPro" id="IPR002347">
    <property type="entry name" value="SDR_fam"/>
</dbReference>
<comment type="similarity">
    <text evidence="1">Belongs to the short-chain dehydrogenases/reductases (SDR) family.</text>
</comment>
<dbReference type="InterPro" id="IPR036291">
    <property type="entry name" value="NAD(P)-bd_dom_sf"/>
</dbReference>
<dbReference type="GO" id="GO:0016491">
    <property type="term" value="F:oxidoreductase activity"/>
    <property type="evidence" value="ECO:0007669"/>
    <property type="project" value="UniProtKB-KW"/>
</dbReference>
<dbReference type="PRINTS" id="PR00081">
    <property type="entry name" value="GDHRDH"/>
</dbReference>
<dbReference type="AlphaFoldDB" id="A0A2K9LY76"/>
<name>A0A2K9LY76_SPISQ</name>
<evidence type="ECO:0000256" key="2">
    <source>
        <dbReference type="ARBA" id="ARBA00023002"/>
    </source>
</evidence>
<organism evidence="3 4">
    <name type="scientific">Spiroplasma monobiae MQ-1</name>
    <dbReference type="NCBI Taxonomy" id="1336748"/>
    <lineage>
        <taxon>Bacteria</taxon>
        <taxon>Bacillati</taxon>
        <taxon>Mycoplasmatota</taxon>
        <taxon>Mollicutes</taxon>
        <taxon>Entomoplasmatales</taxon>
        <taxon>Spiroplasmataceae</taxon>
        <taxon>Spiroplasma</taxon>
    </lineage>
</organism>